<dbReference type="GeneID" id="66853283"/>
<sequence>MTQQAASARTGAGTGRRTVVAAAGAAGLAAALAACGNGSEGYGDSASSAPSGPSSSAAAGGDGAGDSGASKGGGAAGDALAKTADIPEGGGKVFKDRKVVVTQPAAGEFKAFSAVCRHQGCLVNEVAGGTINCPCHGSKYAIDDGSVRHGPATQGLPAAKVSVEGGAIKLG</sequence>
<dbReference type="InterPro" id="IPR017941">
    <property type="entry name" value="Rieske_2Fe-2S"/>
</dbReference>
<feature type="compositionally biased region" description="Gly residues" evidence="10">
    <location>
        <begin position="60"/>
        <end position="76"/>
    </location>
</feature>
<evidence type="ECO:0000313" key="12">
    <source>
        <dbReference type="EMBL" id="QST79631.1"/>
    </source>
</evidence>
<feature type="region of interest" description="Disordered" evidence="10">
    <location>
        <begin position="38"/>
        <end position="91"/>
    </location>
</feature>
<dbReference type="EMBL" id="CP048261">
    <property type="protein sequence ID" value="QST79631.1"/>
    <property type="molecule type" value="Genomic_DNA"/>
</dbReference>
<evidence type="ECO:0000256" key="6">
    <source>
        <dbReference type="ARBA" id="ARBA00023014"/>
    </source>
</evidence>
<name>A0A8A1UJ70_STRR1</name>
<dbReference type="GO" id="GO:0016705">
    <property type="term" value="F:oxidoreductase activity, acting on paired donors, with incorporation or reduction of molecular oxygen"/>
    <property type="evidence" value="ECO:0007669"/>
    <property type="project" value="UniProtKB-ARBA"/>
</dbReference>
<dbReference type="Proteomes" id="UP000011074">
    <property type="component" value="Chromosome"/>
</dbReference>
<feature type="compositionally biased region" description="Low complexity" evidence="10">
    <location>
        <begin position="43"/>
        <end position="59"/>
    </location>
</feature>
<keyword evidence="7" id="KW-1015">Disulfide bond</keyword>
<evidence type="ECO:0000256" key="7">
    <source>
        <dbReference type="ARBA" id="ARBA00023157"/>
    </source>
</evidence>
<proteinExistence type="predicted"/>
<evidence type="ECO:0000256" key="9">
    <source>
        <dbReference type="ARBA" id="ARBA00034078"/>
    </source>
</evidence>
<dbReference type="PRINTS" id="PR00162">
    <property type="entry name" value="RIESKE"/>
</dbReference>
<evidence type="ECO:0000256" key="1">
    <source>
        <dbReference type="ARBA" id="ARBA00002494"/>
    </source>
</evidence>
<dbReference type="CDD" id="cd03467">
    <property type="entry name" value="Rieske"/>
    <property type="match status" value="1"/>
</dbReference>
<comment type="function">
    <text evidence="1">Iron-sulfur subunit of the cytochrome bc1 complex, an essential component of the respiratory electron transport chain required for ATP synthesis. The bc1 complex catalyzes the oxidation of menaquinol and the reduction of cytochrome c in the respiratory chain. The bc1 complex operates through a Q-cycle mechanism that couples electron transfer to generation of the proton gradient that drives ATP synthesis.</text>
</comment>
<dbReference type="InterPro" id="IPR036922">
    <property type="entry name" value="Rieske_2Fe-2S_sf"/>
</dbReference>
<reference evidence="12" key="3">
    <citation type="journal article" date="2021" name="bioRxiv">
        <title>Bilateral symmetry of linear streptomycete chromosomes.</title>
        <authorList>
            <person name="Algora-Gallardo L."/>
            <person name="Schniete J.K."/>
            <person name="Mark D.R."/>
            <person name="Hunter I.S."/>
            <person name="Herron P.R."/>
        </authorList>
    </citation>
    <scope>NUCLEOTIDE SEQUENCE</scope>
    <source>
        <strain evidence="12">ATCC 10970</strain>
    </source>
</reference>
<evidence type="ECO:0000313" key="13">
    <source>
        <dbReference type="Proteomes" id="UP000011074"/>
    </source>
</evidence>
<accession>A0A8A1UJ70</accession>
<evidence type="ECO:0000256" key="4">
    <source>
        <dbReference type="ARBA" id="ARBA00022723"/>
    </source>
</evidence>
<evidence type="ECO:0000259" key="11">
    <source>
        <dbReference type="PROSITE" id="PS51296"/>
    </source>
</evidence>
<dbReference type="Pfam" id="PF00355">
    <property type="entry name" value="Rieske"/>
    <property type="match status" value="1"/>
</dbReference>
<evidence type="ECO:0000256" key="2">
    <source>
        <dbReference type="ARBA" id="ARBA00015816"/>
    </source>
</evidence>
<evidence type="ECO:0000256" key="10">
    <source>
        <dbReference type="SAM" id="MobiDB-lite"/>
    </source>
</evidence>
<dbReference type="AlphaFoldDB" id="A0A8A1UJ70"/>
<feature type="domain" description="Rieske" evidence="11">
    <location>
        <begin position="78"/>
        <end position="170"/>
    </location>
</feature>
<dbReference type="InterPro" id="IPR014349">
    <property type="entry name" value="Rieske_Fe-S_prot"/>
</dbReference>
<keyword evidence="5" id="KW-0408">Iron</keyword>
<dbReference type="GO" id="GO:0016020">
    <property type="term" value="C:membrane"/>
    <property type="evidence" value="ECO:0007669"/>
    <property type="project" value="InterPro"/>
</dbReference>
<organism evidence="12 13">
    <name type="scientific">Streptomyces rimosus subsp. rimosus (strain ATCC 10970 / DSM 40260 / JCM 4667 / NRRL 2234)</name>
    <dbReference type="NCBI Taxonomy" id="1265868"/>
    <lineage>
        <taxon>Bacteria</taxon>
        <taxon>Bacillati</taxon>
        <taxon>Actinomycetota</taxon>
        <taxon>Actinomycetes</taxon>
        <taxon>Kitasatosporales</taxon>
        <taxon>Streptomycetaceae</taxon>
        <taxon>Streptomyces</taxon>
    </lineage>
</organism>
<dbReference type="FunFam" id="2.102.10.10:FF:000016">
    <property type="entry name" value="Nitrite reductase/ring-hydroxylating ferredoxin subunit"/>
    <property type="match status" value="1"/>
</dbReference>
<dbReference type="InterPro" id="IPR006311">
    <property type="entry name" value="TAT_signal"/>
</dbReference>
<keyword evidence="4" id="KW-0479">Metal-binding</keyword>
<dbReference type="SUPFAM" id="SSF50022">
    <property type="entry name" value="ISP domain"/>
    <property type="match status" value="1"/>
</dbReference>
<dbReference type="GO" id="GO:0046872">
    <property type="term" value="F:metal ion binding"/>
    <property type="evidence" value="ECO:0007669"/>
    <property type="project" value="UniProtKB-KW"/>
</dbReference>
<dbReference type="PROSITE" id="PS51296">
    <property type="entry name" value="RIESKE"/>
    <property type="match status" value="1"/>
</dbReference>
<dbReference type="PANTHER" id="PTHR10134">
    <property type="entry name" value="CYTOCHROME B-C1 COMPLEX SUBUNIT RIESKE, MITOCHONDRIAL"/>
    <property type="match status" value="1"/>
</dbReference>
<comment type="cofactor">
    <cofactor evidence="9">
        <name>[2Fe-2S] cluster</name>
        <dbReference type="ChEBI" id="CHEBI:190135"/>
    </cofactor>
</comment>
<dbReference type="RefSeq" id="WP_030177887.1">
    <property type="nucleotide sequence ID" value="NZ_CP048261.1"/>
</dbReference>
<dbReference type="PROSITE" id="PS51318">
    <property type="entry name" value="TAT"/>
    <property type="match status" value="1"/>
</dbReference>
<reference evidence="12" key="1">
    <citation type="submission" date="2012-12" db="EMBL/GenBank/DDBJ databases">
        <authorList>
            <person name="Pethick F.E."/>
            <person name="MacFadyen A.C."/>
            <person name="Tang Z."/>
            <person name="Sangal V."/>
            <person name="Tze-Tze L."/>
            <person name="Chu J."/>
            <person name="Guo M."/>
            <person name="Kirby R."/>
            <person name="Hoskisson P.A."/>
            <person name="Herron P.R."/>
            <person name="Hunter I.S."/>
        </authorList>
    </citation>
    <scope>NUCLEOTIDE SEQUENCE</scope>
    <source>
        <strain evidence="12">ATCC 10970</strain>
    </source>
</reference>
<evidence type="ECO:0000256" key="8">
    <source>
        <dbReference type="ARBA" id="ARBA00029586"/>
    </source>
</evidence>
<dbReference type="Gene3D" id="2.102.10.10">
    <property type="entry name" value="Rieske [2Fe-2S] iron-sulphur domain"/>
    <property type="match status" value="1"/>
</dbReference>
<dbReference type="GO" id="GO:0004497">
    <property type="term" value="F:monooxygenase activity"/>
    <property type="evidence" value="ECO:0007669"/>
    <property type="project" value="UniProtKB-ARBA"/>
</dbReference>
<protein>
    <recommendedName>
        <fullName evidence="2">Cytochrome bc1 complex Rieske iron-sulfur subunit</fullName>
    </recommendedName>
    <alternativeName>
        <fullName evidence="8">Cytochrome bc1 reductase complex subunit QcrA</fullName>
    </alternativeName>
</protein>
<reference evidence="12" key="2">
    <citation type="submission" date="2020-01" db="EMBL/GenBank/DDBJ databases">
        <authorList>
            <person name="Algora L."/>
            <person name="Schniete J.K."/>
            <person name="MacFadyen A."/>
            <person name="Hoskisson P.A."/>
            <person name="Hunter I.S."/>
            <person name="Herron P.R."/>
        </authorList>
    </citation>
    <scope>NUCLEOTIDE SEQUENCE</scope>
    <source>
        <strain evidence="12">ATCC 10970</strain>
    </source>
</reference>
<evidence type="ECO:0000256" key="5">
    <source>
        <dbReference type="ARBA" id="ARBA00023004"/>
    </source>
</evidence>
<dbReference type="GO" id="GO:0051537">
    <property type="term" value="F:2 iron, 2 sulfur cluster binding"/>
    <property type="evidence" value="ECO:0007669"/>
    <property type="project" value="UniProtKB-KW"/>
</dbReference>
<gene>
    <name evidence="12" type="ORF">SRIM_005085</name>
</gene>
<evidence type="ECO:0000256" key="3">
    <source>
        <dbReference type="ARBA" id="ARBA00022714"/>
    </source>
</evidence>
<dbReference type="InterPro" id="IPR005805">
    <property type="entry name" value="Rieske_Fe-S_prot_C"/>
</dbReference>
<keyword evidence="6" id="KW-0411">Iron-sulfur</keyword>
<keyword evidence="3" id="KW-0001">2Fe-2S</keyword>